<dbReference type="GO" id="GO:0020037">
    <property type="term" value="F:heme binding"/>
    <property type="evidence" value="ECO:0007669"/>
    <property type="project" value="InterPro"/>
</dbReference>
<accession>A0A6P8YE58</accession>
<dbReference type="GO" id="GO:0005789">
    <property type="term" value="C:endoplasmic reticulum membrane"/>
    <property type="evidence" value="ECO:0007669"/>
    <property type="project" value="UniProtKB-SubCell"/>
</dbReference>
<evidence type="ECO:0000256" key="10">
    <source>
        <dbReference type="ARBA" id="ARBA00023004"/>
    </source>
</evidence>
<dbReference type="GO" id="GO:0005506">
    <property type="term" value="F:iron ion binding"/>
    <property type="evidence" value="ECO:0007669"/>
    <property type="project" value="InterPro"/>
</dbReference>
<dbReference type="InterPro" id="IPR050196">
    <property type="entry name" value="Cytochrome_P450_Monoox"/>
</dbReference>
<dbReference type="SUPFAM" id="SSF48264">
    <property type="entry name" value="Cytochrome P450"/>
    <property type="match status" value="1"/>
</dbReference>
<evidence type="ECO:0000256" key="8">
    <source>
        <dbReference type="ARBA" id="ARBA00022848"/>
    </source>
</evidence>
<dbReference type="Gene3D" id="1.10.630.10">
    <property type="entry name" value="Cytochrome P450"/>
    <property type="match status" value="1"/>
</dbReference>
<evidence type="ECO:0000313" key="14">
    <source>
        <dbReference type="RefSeq" id="XP_034237988.1"/>
    </source>
</evidence>
<dbReference type="PANTHER" id="PTHR24291">
    <property type="entry name" value="CYTOCHROME P450 FAMILY 4"/>
    <property type="match status" value="1"/>
</dbReference>
<keyword evidence="10" id="KW-0408">Iron</keyword>
<dbReference type="Proteomes" id="UP000515158">
    <property type="component" value="Unplaced"/>
</dbReference>
<protein>
    <submittedName>
        <fullName evidence="14">Cytochrome P450 4C1-like</fullName>
    </submittedName>
</protein>
<dbReference type="AlphaFoldDB" id="A0A6P8YE58"/>
<sequence>MLPSLLWWARCLGAPLLLLASSALAVYALTALGRLVAHLAHMRAATRDIPGPRVEHIVRLIRARRSPRLISDLFHDVAREFTTIFKFWTGPTLNVILLRADDIECVMTDKRVTRKSKAYDFLGSLMGEGLLHLSGEPWRRRRRIVEPCFRPEVLRGFPAVFHDRALVLVEHLRPAALSGEVVDVGPLLGQAVTDMVCHTVMAADVDTRAMEQEGLSRALGNGFAIILYRVFNPWFMSDSLFRLSAFYKYYKQYMNLFDDFTMRLLAAKRRERQRLPAHTLTDKPTLGVPRRRSAFLDVMLDTTEAAPLSDAELMDEAKTLITAATGGSTDAVGFVLLCIALRQDVQDRIVQELSDVFGEDVHRVATVDDLRHLDYLERVIKETLRMFPSIPQFGRSISQDMTLPSGYTVRTGRQLWSSP</sequence>
<keyword evidence="9" id="KW-0560">Oxidoreductase</keyword>
<evidence type="ECO:0000256" key="5">
    <source>
        <dbReference type="ARBA" id="ARBA00022617"/>
    </source>
</evidence>
<evidence type="ECO:0000256" key="6">
    <source>
        <dbReference type="ARBA" id="ARBA00022723"/>
    </source>
</evidence>
<dbReference type="RefSeq" id="XP_034237988.1">
    <property type="nucleotide sequence ID" value="XM_034382097.1"/>
</dbReference>
<organism evidence="14">
    <name type="scientific">Thrips palmi</name>
    <name type="common">Melon thrips</name>
    <dbReference type="NCBI Taxonomy" id="161013"/>
    <lineage>
        <taxon>Eukaryota</taxon>
        <taxon>Metazoa</taxon>
        <taxon>Ecdysozoa</taxon>
        <taxon>Arthropoda</taxon>
        <taxon>Hexapoda</taxon>
        <taxon>Insecta</taxon>
        <taxon>Pterygota</taxon>
        <taxon>Neoptera</taxon>
        <taxon>Paraneoptera</taxon>
        <taxon>Thysanoptera</taxon>
        <taxon>Terebrantia</taxon>
        <taxon>Thripoidea</taxon>
        <taxon>Thripidae</taxon>
        <taxon>Thrips</taxon>
    </lineage>
</organism>
<evidence type="ECO:0000256" key="11">
    <source>
        <dbReference type="ARBA" id="ARBA00023033"/>
    </source>
</evidence>
<evidence type="ECO:0000256" key="4">
    <source>
        <dbReference type="ARBA" id="ARBA00010617"/>
    </source>
</evidence>
<dbReference type="GO" id="GO:0016705">
    <property type="term" value="F:oxidoreductase activity, acting on paired donors, with incorporation or reduction of molecular oxygen"/>
    <property type="evidence" value="ECO:0007669"/>
    <property type="project" value="InterPro"/>
</dbReference>
<keyword evidence="13" id="KW-1185">Reference proteome</keyword>
<dbReference type="GO" id="GO:0004497">
    <property type="term" value="F:monooxygenase activity"/>
    <property type="evidence" value="ECO:0007669"/>
    <property type="project" value="UniProtKB-KW"/>
</dbReference>
<evidence type="ECO:0000313" key="13">
    <source>
        <dbReference type="Proteomes" id="UP000515158"/>
    </source>
</evidence>
<dbReference type="InterPro" id="IPR001128">
    <property type="entry name" value="Cyt_P450"/>
</dbReference>
<dbReference type="InterPro" id="IPR036396">
    <property type="entry name" value="Cyt_P450_sf"/>
</dbReference>
<keyword evidence="6" id="KW-0479">Metal-binding</keyword>
<name>A0A6P8YE58_THRPL</name>
<proteinExistence type="inferred from homology"/>
<dbReference type="GeneID" id="117643291"/>
<comment type="cofactor">
    <cofactor evidence="1">
        <name>heme</name>
        <dbReference type="ChEBI" id="CHEBI:30413"/>
    </cofactor>
</comment>
<reference evidence="14" key="1">
    <citation type="submission" date="2025-08" db="UniProtKB">
        <authorList>
            <consortium name="RefSeq"/>
        </authorList>
    </citation>
    <scope>IDENTIFICATION</scope>
    <source>
        <tissue evidence="14">Total insect</tissue>
    </source>
</reference>
<dbReference type="InParanoid" id="A0A6P8YE58"/>
<evidence type="ECO:0000256" key="2">
    <source>
        <dbReference type="ARBA" id="ARBA00004174"/>
    </source>
</evidence>
<evidence type="ECO:0000256" key="9">
    <source>
        <dbReference type="ARBA" id="ARBA00023002"/>
    </source>
</evidence>
<evidence type="ECO:0000256" key="3">
    <source>
        <dbReference type="ARBA" id="ARBA00004406"/>
    </source>
</evidence>
<dbReference type="PANTHER" id="PTHR24291:SF189">
    <property type="entry name" value="CYTOCHROME P450 4C3-RELATED"/>
    <property type="match status" value="1"/>
</dbReference>
<gene>
    <name evidence="14" type="primary">LOC117643291</name>
</gene>
<dbReference type="KEGG" id="tpal:117643291"/>
<comment type="similarity">
    <text evidence="4">Belongs to the cytochrome P450 family.</text>
</comment>
<dbReference type="Pfam" id="PF00067">
    <property type="entry name" value="p450"/>
    <property type="match status" value="1"/>
</dbReference>
<evidence type="ECO:0000256" key="7">
    <source>
        <dbReference type="ARBA" id="ARBA00022824"/>
    </source>
</evidence>
<keyword evidence="5" id="KW-0349">Heme</keyword>
<dbReference type="OrthoDB" id="1470350at2759"/>
<keyword evidence="8" id="KW-0492">Microsome</keyword>
<keyword evidence="12" id="KW-0472">Membrane</keyword>
<comment type="subcellular location">
    <subcellularLocation>
        <location evidence="3">Endoplasmic reticulum membrane</location>
        <topology evidence="3">Peripheral membrane protein</topology>
    </subcellularLocation>
    <subcellularLocation>
        <location evidence="2">Microsome membrane</location>
        <topology evidence="2">Peripheral membrane protein</topology>
    </subcellularLocation>
</comment>
<evidence type="ECO:0000256" key="1">
    <source>
        <dbReference type="ARBA" id="ARBA00001971"/>
    </source>
</evidence>
<keyword evidence="11" id="KW-0503">Monooxygenase</keyword>
<keyword evidence="7" id="KW-0256">Endoplasmic reticulum</keyword>
<evidence type="ECO:0000256" key="12">
    <source>
        <dbReference type="ARBA" id="ARBA00023136"/>
    </source>
</evidence>